<dbReference type="Proteomes" id="UP001175211">
    <property type="component" value="Unassembled WGS sequence"/>
</dbReference>
<comment type="caution">
    <text evidence="2">The sequence shown here is derived from an EMBL/GenBank/DDBJ whole genome shotgun (WGS) entry which is preliminary data.</text>
</comment>
<protein>
    <submittedName>
        <fullName evidence="2">Uncharacterized protein</fullName>
    </submittedName>
</protein>
<dbReference type="EMBL" id="JAUEPS010000006">
    <property type="protein sequence ID" value="KAK0464753.1"/>
    <property type="molecule type" value="Genomic_DNA"/>
</dbReference>
<name>A0AA39NFY6_ARMTA</name>
<dbReference type="RefSeq" id="XP_060335874.1">
    <property type="nucleotide sequence ID" value="XM_060469312.1"/>
</dbReference>
<feature type="compositionally biased region" description="Basic and acidic residues" evidence="1">
    <location>
        <begin position="88"/>
        <end position="104"/>
    </location>
</feature>
<proteinExistence type="predicted"/>
<dbReference type="AlphaFoldDB" id="A0AA39NFY6"/>
<reference evidence="2" key="1">
    <citation type="submission" date="2023-06" db="EMBL/GenBank/DDBJ databases">
        <authorList>
            <consortium name="Lawrence Berkeley National Laboratory"/>
            <person name="Ahrendt S."/>
            <person name="Sahu N."/>
            <person name="Indic B."/>
            <person name="Wong-Bajracharya J."/>
            <person name="Merenyi Z."/>
            <person name="Ke H.-M."/>
            <person name="Monk M."/>
            <person name="Kocsube S."/>
            <person name="Drula E."/>
            <person name="Lipzen A."/>
            <person name="Balint B."/>
            <person name="Henrissat B."/>
            <person name="Andreopoulos B."/>
            <person name="Martin F.M."/>
            <person name="Harder C.B."/>
            <person name="Rigling D."/>
            <person name="Ford K.L."/>
            <person name="Foster G.D."/>
            <person name="Pangilinan J."/>
            <person name="Papanicolaou A."/>
            <person name="Barry K."/>
            <person name="LaButti K."/>
            <person name="Viragh M."/>
            <person name="Koriabine M."/>
            <person name="Yan M."/>
            <person name="Riley R."/>
            <person name="Champramary S."/>
            <person name="Plett K.L."/>
            <person name="Tsai I.J."/>
            <person name="Slot J."/>
            <person name="Sipos G."/>
            <person name="Plett J."/>
            <person name="Nagy L.G."/>
            <person name="Grigoriev I.V."/>
        </authorList>
    </citation>
    <scope>NUCLEOTIDE SEQUENCE</scope>
    <source>
        <strain evidence="2">CCBAS 213</strain>
    </source>
</reference>
<evidence type="ECO:0000256" key="1">
    <source>
        <dbReference type="SAM" id="MobiDB-lite"/>
    </source>
</evidence>
<feature type="compositionally biased region" description="Basic and acidic residues" evidence="1">
    <location>
        <begin position="112"/>
        <end position="124"/>
    </location>
</feature>
<feature type="region of interest" description="Disordered" evidence="1">
    <location>
        <begin position="76"/>
        <end position="124"/>
    </location>
</feature>
<accession>A0AA39NFY6</accession>
<sequence>MLSTIEYCASVTPEPYEPAPTPKGIWPEDLEAFYDEQDVAEKAREDAVEAHEAWKAQKQKEEKRWALELEQRGKLWRPKQGRRGRSRRPMEKKWQEETEAKAKAEAATMEQQRLEEEARALEERKAAEKKKLEGEAKAKALVEARKAMEAEKEKEKRLRTFRGSCKIKSSAVVVSGEEEVMGPSGRPLKKLKTEPEMQVDDEEYKGNEHCGRCKADDVKCFIRCRRTCEQSRVKGQDPLGSYEVVYLLQQLCDKMDNFQEGLERVEGKVDFLGSWVDNLVDDFHEGDTLEWPSGFVDEEFREEWAVSKAELGNLKNMWNAHMMGTKSLNTVDPFKVTNMQVWYGCLGKDGLQLAIKQSRSISWTQGTSSMHSEAVRLSGRCGRDFAILHPFMQSTSSTESYSGGFVLVAKYYIKNEGTAVQNRLRNNVSKSQFYQPSTRQAKPLPKQDYYSQISGTRLYEYKNQEVEEWNELDAFRSRSVDYILEILRSTTVFHTYGMRQALQTEEGAPMD</sequence>
<dbReference type="GeneID" id="85352860"/>
<keyword evidence="3" id="KW-1185">Reference proteome</keyword>
<feature type="compositionally biased region" description="Basic residues" evidence="1">
    <location>
        <begin position="76"/>
        <end position="87"/>
    </location>
</feature>
<evidence type="ECO:0000313" key="3">
    <source>
        <dbReference type="Proteomes" id="UP001175211"/>
    </source>
</evidence>
<organism evidence="2 3">
    <name type="scientific">Armillaria tabescens</name>
    <name type="common">Ringless honey mushroom</name>
    <name type="synonym">Agaricus tabescens</name>
    <dbReference type="NCBI Taxonomy" id="1929756"/>
    <lineage>
        <taxon>Eukaryota</taxon>
        <taxon>Fungi</taxon>
        <taxon>Dikarya</taxon>
        <taxon>Basidiomycota</taxon>
        <taxon>Agaricomycotina</taxon>
        <taxon>Agaricomycetes</taxon>
        <taxon>Agaricomycetidae</taxon>
        <taxon>Agaricales</taxon>
        <taxon>Marasmiineae</taxon>
        <taxon>Physalacriaceae</taxon>
        <taxon>Desarmillaria</taxon>
    </lineage>
</organism>
<gene>
    <name evidence="2" type="ORF">EV420DRAFT_1476145</name>
</gene>
<evidence type="ECO:0000313" key="2">
    <source>
        <dbReference type="EMBL" id="KAK0464753.1"/>
    </source>
</evidence>